<evidence type="ECO:0000256" key="5">
    <source>
        <dbReference type="PROSITE-ProRule" id="PRU01240"/>
    </source>
</evidence>
<dbReference type="PROSITE" id="PS51892">
    <property type="entry name" value="SUBTILASE"/>
    <property type="match status" value="1"/>
</dbReference>
<evidence type="ECO:0000256" key="4">
    <source>
        <dbReference type="ARBA" id="ARBA00022825"/>
    </source>
</evidence>
<dbReference type="PRINTS" id="PR00723">
    <property type="entry name" value="SUBTILISIN"/>
</dbReference>
<evidence type="ECO:0000256" key="1">
    <source>
        <dbReference type="ARBA" id="ARBA00011073"/>
    </source>
</evidence>
<feature type="active site" description="Charge relay system" evidence="5">
    <location>
        <position position="570"/>
    </location>
</feature>
<keyword evidence="2 5" id="KW-0645">Protease</keyword>
<dbReference type="EMBL" id="JAUYVI010000006">
    <property type="protein sequence ID" value="MDQ7249747.1"/>
    <property type="molecule type" value="Genomic_DNA"/>
</dbReference>
<dbReference type="Pfam" id="PF00082">
    <property type="entry name" value="Peptidase_S8"/>
    <property type="match status" value="1"/>
</dbReference>
<feature type="active site" description="Charge relay system" evidence="5">
    <location>
        <position position="370"/>
    </location>
</feature>
<evidence type="ECO:0000256" key="3">
    <source>
        <dbReference type="ARBA" id="ARBA00022801"/>
    </source>
</evidence>
<comment type="similarity">
    <text evidence="1 5">Belongs to the peptidase S8 family.</text>
</comment>
<dbReference type="PROSITE" id="PS00137">
    <property type="entry name" value="SUBTILASE_HIS"/>
    <property type="match status" value="1"/>
</dbReference>
<dbReference type="Proteomes" id="UP001230156">
    <property type="component" value="Unassembled WGS sequence"/>
</dbReference>
<dbReference type="InterPro" id="IPR022398">
    <property type="entry name" value="Peptidase_S8_His-AS"/>
</dbReference>
<comment type="caution">
    <text evidence="7">The sequence shown here is derived from an EMBL/GenBank/DDBJ whole genome shotgun (WGS) entry which is preliminary data.</text>
</comment>
<dbReference type="PROSITE" id="PS00138">
    <property type="entry name" value="SUBTILASE_SER"/>
    <property type="match status" value="1"/>
</dbReference>
<keyword evidence="8" id="KW-1185">Reference proteome</keyword>
<dbReference type="EC" id="3.4.-.-" evidence="7"/>
<feature type="active site" description="Charge relay system" evidence="5">
    <location>
        <position position="264"/>
    </location>
</feature>
<organism evidence="7 8">
    <name type="scientific">Dongia sedimenti</name>
    <dbReference type="NCBI Taxonomy" id="3064282"/>
    <lineage>
        <taxon>Bacteria</taxon>
        <taxon>Pseudomonadati</taxon>
        <taxon>Pseudomonadota</taxon>
        <taxon>Alphaproteobacteria</taxon>
        <taxon>Rhodospirillales</taxon>
        <taxon>Dongiaceae</taxon>
        <taxon>Dongia</taxon>
    </lineage>
</organism>
<evidence type="ECO:0000256" key="2">
    <source>
        <dbReference type="ARBA" id="ARBA00022670"/>
    </source>
</evidence>
<dbReference type="CDD" id="cd07487">
    <property type="entry name" value="Peptidases_S8_1"/>
    <property type="match status" value="1"/>
</dbReference>
<accession>A0ABU0YRC7</accession>
<protein>
    <submittedName>
        <fullName evidence="7">S8 family peptidase</fullName>
        <ecNumber evidence="7">3.4.-.-</ecNumber>
    </submittedName>
</protein>
<dbReference type="InterPro" id="IPR000209">
    <property type="entry name" value="Peptidase_S8/S53_dom"/>
</dbReference>
<keyword evidence="4 5" id="KW-0720">Serine protease</keyword>
<reference evidence="8" key="1">
    <citation type="submission" date="2023-08" db="EMBL/GenBank/DDBJ databases">
        <title>Rhodospirillaceae gen. nov., a novel taxon isolated from the Yangtze River Yuezi River estuary sludge.</title>
        <authorList>
            <person name="Ruan L."/>
        </authorList>
    </citation>
    <scope>NUCLEOTIDE SEQUENCE [LARGE SCALE GENOMIC DNA]</scope>
    <source>
        <strain evidence="8">R-7</strain>
    </source>
</reference>
<gene>
    <name evidence="7" type="ORF">Q8A70_18805</name>
</gene>
<dbReference type="InterPro" id="IPR015500">
    <property type="entry name" value="Peptidase_S8_subtilisin-rel"/>
</dbReference>
<dbReference type="GO" id="GO:0016787">
    <property type="term" value="F:hydrolase activity"/>
    <property type="evidence" value="ECO:0007669"/>
    <property type="project" value="UniProtKB-KW"/>
</dbReference>
<sequence>MTIQIPRSFIERVLLGGPDERRQLQESPVLGDVWIKFGEHPDRKLDLLITPHRTKTASQVAKRLLDRLPDQTEDPAIAFLQGIVVATLSFEQLLIYVVPMTEWWNGQRIRKEVDIYYGDSEWPEKLNRAINSLLAVARKEEAKSSSLVERERVSALDRYVALAGLLLWAKKAKPSTKRRKTGPASETPFDEAVKSVRPQEIADLLIELFGHIVAQTDREAFVYQVSVNRSATPAIARSIPAVKGDAAATLFAVNCSEITWAVIDSGIDATHPALQKTTPDGRTETRVVKSLDFTNIRCIVSLGNLKTPIRKRNIEALRSARSSQDHHLPEDADTILKELASDAAEMKPVDWARIEKLIELGQDEKPPSDHGTHVAGILGARVPLSQPGQPAEDAATGMCPDINLYDLRVLAPTLEDTEFAVIAALQYIRNLNARHRHITIHGANLSLSIPHDVRNYACGRTPVCVECEQLVENGVVVVAAAGNLGYQSFQTKDGFYDSYAAVSVTDPGNADSVITVGATHRYSPHTYGVSFFSSRGPTGDGRPKPDLVAPGERIRGPVLGHVWLDLDGTSMAAPHVSGAAAMLMARYSELIGQPRRIKRILCESATDLGRERSFQGHGMLDVLRAFQSV</sequence>
<dbReference type="Gene3D" id="3.40.50.200">
    <property type="entry name" value="Peptidase S8/S53 domain"/>
    <property type="match status" value="1"/>
</dbReference>
<dbReference type="InterPro" id="IPR050131">
    <property type="entry name" value="Peptidase_S8_subtilisin-like"/>
</dbReference>
<evidence type="ECO:0000259" key="6">
    <source>
        <dbReference type="Pfam" id="PF00082"/>
    </source>
</evidence>
<evidence type="ECO:0000313" key="7">
    <source>
        <dbReference type="EMBL" id="MDQ7249747.1"/>
    </source>
</evidence>
<keyword evidence="3 5" id="KW-0378">Hydrolase</keyword>
<dbReference type="PANTHER" id="PTHR43806:SF11">
    <property type="entry name" value="CEREVISIN-RELATED"/>
    <property type="match status" value="1"/>
</dbReference>
<proteinExistence type="inferred from homology"/>
<name>A0ABU0YRC7_9PROT</name>
<feature type="domain" description="Peptidase S8/S53" evidence="6">
    <location>
        <begin position="259"/>
        <end position="617"/>
    </location>
</feature>
<dbReference type="InterPro" id="IPR023828">
    <property type="entry name" value="Peptidase_S8_Ser-AS"/>
</dbReference>
<dbReference type="PANTHER" id="PTHR43806">
    <property type="entry name" value="PEPTIDASE S8"/>
    <property type="match status" value="1"/>
</dbReference>
<dbReference type="InterPro" id="IPR036852">
    <property type="entry name" value="Peptidase_S8/S53_dom_sf"/>
</dbReference>
<dbReference type="RefSeq" id="WP_379958092.1">
    <property type="nucleotide sequence ID" value="NZ_JAUYVI010000006.1"/>
</dbReference>
<evidence type="ECO:0000313" key="8">
    <source>
        <dbReference type="Proteomes" id="UP001230156"/>
    </source>
</evidence>
<dbReference type="SUPFAM" id="SSF52743">
    <property type="entry name" value="Subtilisin-like"/>
    <property type="match status" value="1"/>
</dbReference>